<accession>A0ACC2ZVY1</accession>
<reference evidence="1" key="1">
    <citation type="submission" date="2022-10" db="EMBL/GenBank/DDBJ databases">
        <title>Culturing micro-colonial fungi from biological soil crusts in the Mojave desert and describing Neophaeococcomyces mojavensis, and introducing the new genera and species Taxawa tesnikishii.</title>
        <authorList>
            <person name="Kurbessoian T."/>
            <person name="Stajich J.E."/>
        </authorList>
    </citation>
    <scope>NUCLEOTIDE SEQUENCE</scope>
    <source>
        <strain evidence="1">JES_112</strain>
    </source>
</reference>
<organism evidence="1 2">
    <name type="scientific">Neophaeococcomyces mojaviensis</name>
    <dbReference type="NCBI Taxonomy" id="3383035"/>
    <lineage>
        <taxon>Eukaryota</taxon>
        <taxon>Fungi</taxon>
        <taxon>Dikarya</taxon>
        <taxon>Ascomycota</taxon>
        <taxon>Pezizomycotina</taxon>
        <taxon>Eurotiomycetes</taxon>
        <taxon>Chaetothyriomycetidae</taxon>
        <taxon>Chaetothyriales</taxon>
        <taxon>Chaetothyriales incertae sedis</taxon>
        <taxon>Neophaeococcomyces</taxon>
    </lineage>
</organism>
<evidence type="ECO:0000313" key="2">
    <source>
        <dbReference type="Proteomes" id="UP001172386"/>
    </source>
</evidence>
<name>A0ACC2ZVY1_9EURO</name>
<comment type="caution">
    <text evidence="1">The sequence shown here is derived from an EMBL/GenBank/DDBJ whole genome shotgun (WGS) entry which is preliminary data.</text>
</comment>
<dbReference type="Proteomes" id="UP001172386">
    <property type="component" value="Unassembled WGS sequence"/>
</dbReference>
<proteinExistence type="predicted"/>
<gene>
    <name evidence="1" type="ORF">H2198_008987</name>
</gene>
<evidence type="ECO:0000313" key="1">
    <source>
        <dbReference type="EMBL" id="KAJ9651754.1"/>
    </source>
</evidence>
<protein>
    <submittedName>
        <fullName evidence="1">Uncharacterized protein</fullName>
    </submittedName>
</protein>
<dbReference type="EMBL" id="JAPDRQ010000237">
    <property type="protein sequence ID" value="KAJ9651754.1"/>
    <property type="molecule type" value="Genomic_DNA"/>
</dbReference>
<keyword evidence="2" id="KW-1185">Reference proteome</keyword>
<sequence>MSTTTLGLNTATLRTTLPFLTGALQTLGAFGGLYFLLVPVEGAKLFGTPFQNPSSPSPTETALIKSNGIRNFASAVVGLRLINYAYTLETQGNAAAATAVGHAVGTLLFIGTAVALSDAWVCNEYAKQPSLKGDDRELAQNSSTGHMVMSVPIALLGLAWLYS</sequence>